<proteinExistence type="predicted"/>
<evidence type="ECO:0000313" key="1">
    <source>
        <dbReference type="EMBL" id="KKN70629.1"/>
    </source>
</evidence>
<dbReference type="AlphaFoldDB" id="A0A0F9SUQ8"/>
<sequence>MKTELEDMTFAEIRKEFGRLEGNSMELRVIRATLQVNCRVGQQLFYLGIVYDEKKSVHNNLVEILLEMIKVIGNAKDS</sequence>
<reference evidence="1" key="1">
    <citation type="journal article" date="2015" name="Nature">
        <title>Complex archaea that bridge the gap between prokaryotes and eukaryotes.</title>
        <authorList>
            <person name="Spang A."/>
            <person name="Saw J.H."/>
            <person name="Jorgensen S.L."/>
            <person name="Zaremba-Niedzwiedzka K."/>
            <person name="Martijn J."/>
            <person name="Lind A.E."/>
            <person name="van Eijk R."/>
            <person name="Schleper C."/>
            <person name="Guy L."/>
            <person name="Ettema T.J."/>
        </authorList>
    </citation>
    <scope>NUCLEOTIDE SEQUENCE</scope>
</reference>
<gene>
    <name evidence="1" type="ORF">LCGC14_0429020</name>
</gene>
<organism evidence="1">
    <name type="scientific">marine sediment metagenome</name>
    <dbReference type="NCBI Taxonomy" id="412755"/>
    <lineage>
        <taxon>unclassified sequences</taxon>
        <taxon>metagenomes</taxon>
        <taxon>ecological metagenomes</taxon>
    </lineage>
</organism>
<accession>A0A0F9SUQ8</accession>
<dbReference type="EMBL" id="LAZR01000400">
    <property type="protein sequence ID" value="KKN70629.1"/>
    <property type="molecule type" value="Genomic_DNA"/>
</dbReference>
<name>A0A0F9SUQ8_9ZZZZ</name>
<comment type="caution">
    <text evidence="1">The sequence shown here is derived from an EMBL/GenBank/DDBJ whole genome shotgun (WGS) entry which is preliminary data.</text>
</comment>
<protein>
    <submittedName>
        <fullName evidence="1">Uncharacterized protein</fullName>
    </submittedName>
</protein>